<accession>A0AAV8SJ41</accession>
<evidence type="ECO:0000313" key="7">
    <source>
        <dbReference type="EMBL" id="KAJ8752291.1"/>
    </source>
</evidence>
<evidence type="ECO:0000256" key="3">
    <source>
        <dbReference type="ARBA" id="ARBA00022471"/>
    </source>
</evidence>
<comment type="subcellular location">
    <subcellularLocation>
        <location evidence="1 6">Secreted</location>
    </subcellularLocation>
</comment>
<dbReference type="PANTHER" id="PTHR31232:SF43">
    <property type="entry name" value="S-PROTEIN HOMOLOG 29-RELATED"/>
    <property type="match status" value="1"/>
</dbReference>
<organism evidence="7 8">
    <name type="scientific">Erythroxylum novogranatense</name>
    <dbReference type="NCBI Taxonomy" id="1862640"/>
    <lineage>
        <taxon>Eukaryota</taxon>
        <taxon>Viridiplantae</taxon>
        <taxon>Streptophyta</taxon>
        <taxon>Embryophyta</taxon>
        <taxon>Tracheophyta</taxon>
        <taxon>Spermatophyta</taxon>
        <taxon>Magnoliopsida</taxon>
        <taxon>eudicotyledons</taxon>
        <taxon>Gunneridae</taxon>
        <taxon>Pentapetalae</taxon>
        <taxon>rosids</taxon>
        <taxon>fabids</taxon>
        <taxon>Malpighiales</taxon>
        <taxon>Erythroxylaceae</taxon>
        <taxon>Erythroxylum</taxon>
    </lineage>
</organism>
<dbReference type="GO" id="GO:0060320">
    <property type="term" value="P:rejection of self pollen"/>
    <property type="evidence" value="ECO:0007669"/>
    <property type="project" value="UniProtKB-KW"/>
</dbReference>
<dbReference type="Proteomes" id="UP001159364">
    <property type="component" value="Linkage Group LG10"/>
</dbReference>
<evidence type="ECO:0000256" key="5">
    <source>
        <dbReference type="ARBA" id="ARBA00022729"/>
    </source>
</evidence>
<evidence type="ECO:0000256" key="6">
    <source>
        <dbReference type="RuleBase" id="RU367044"/>
    </source>
</evidence>
<comment type="similarity">
    <text evidence="2 6">Belongs to the plant self-incompatibility (S1) protein family.</text>
</comment>
<evidence type="ECO:0000313" key="8">
    <source>
        <dbReference type="Proteomes" id="UP001159364"/>
    </source>
</evidence>
<evidence type="ECO:0000256" key="1">
    <source>
        <dbReference type="ARBA" id="ARBA00004613"/>
    </source>
</evidence>
<reference evidence="7 8" key="1">
    <citation type="submission" date="2021-09" db="EMBL/GenBank/DDBJ databases">
        <title>Genomic insights and catalytic innovation underlie evolution of tropane alkaloids biosynthesis.</title>
        <authorList>
            <person name="Wang Y.-J."/>
            <person name="Tian T."/>
            <person name="Huang J.-P."/>
            <person name="Huang S.-X."/>
        </authorList>
    </citation>
    <scope>NUCLEOTIDE SEQUENCE [LARGE SCALE GENOMIC DNA]</scope>
    <source>
        <strain evidence="7">KIB-2018</strain>
        <tissue evidence="7">Leaf</tissue>
    </source>
</reference>
<keyword evidence="4 6" id="KW-0964">Secreted</keyword>
<keyword evidence="3 6" id="KW-0713">Self-incompatibility</keyword>
<keyword evidence="5 6" id="KW-0732">Signal</keyword>
<sequence length="139" mass="16077">MKVSIASVTLQMLFLQLFLAAVNAGLLPHRRTITILNELENGLDFTVHCKSKNDDLGEHIVKPKGSYQYGFRPNILRTTLFVCSFSWDADVHWFNIYDGQDPFYNHCSVCIWLVKLGGLCQYNYDTGHFDLCRPWKQDE</sequence>
<dbReference type="InterPro" id="IPR010264">
    <property type="entry name" value="Self-incomp_S1"/>
</dbReference>
<name>A0AAV8SJ41_9ROSI</name>
<dbReference type="GO" id="GO:0005576">
    <property type="term" value="C:extracellular region"/>
    <property type="evidence" value="ECO:0007669"/>
    <property type="project" value="UniProtKB-SubCell"/>
</dbReference>
<proteinExistence type="inferred from homology"/>
<dbReference type="AlphaFoldDB" id="A0AAV8SJ41"/>
<feature type="chain" id="PRO_5043099171" description="S-protein homolog" evidence="6">
    <location>
        <begin position="25"/>
        <end position="139"/>
    </location>
</feature>
<dbReference type="EMBL" id="JAIWQS010000010">
    <property type="protein sequence ID" value="KAJ8752291.1"/>
    <property type="molecule type" value="Genomic_DNA"/>
</dbReference>
<keyword evidence="8" id="KW-1185">Reference proteome</keyword>
<dbReference type="Pfam" id="PF05938">
    <property type="entry name" value="Self-incomp_S1"/>
    <property type="match status" value="1"/>
</dbReference>
<gene>
    <name evidence="7" type="ORF">K2173_003927</name>
</gene>
<feature type="signal peptide" evidence="6">
    <location>
        <begin position="1"/>
        <end position="24"/>
    </location>
</feature>
<dbReference type="PANTHER" id="PTHR31232">
    <property type="match status" value="1"/>
</dbReference>
<comment type="caution">
    <text evidence="7">The sequence shown here is derived from an EMBL/GenBank/DDBJ whole genome shotgun (WGS) entry which is preliminary data.</text>
</comment>
<evidence type="ECO:0000256" key="4">
    <source>
        <dbReference type="ARBA" id="ARBA00022525"/>
    </source>
</evidence>
<evidence type="ECO:0000256" key="2">
    <source>
        <dbReference type="ARBA" id="ARBA00005581"/>
    </source>
</evidence>
<protein>
    <recommendedName>
        <fullName evidence="6">S-protein homolog</fullName>
    </recommendedName>
</protein>